<dbReference type="Proteomes" id="UP000199494">
    <property type="component" value="Unassembled WGS sequence"/>
</dbReference>
<protein>
    <submittedName>
        <fullName evidence="1">Uncharacterized protein</fullName>
    </submittedName>
</protein>
<dbReference type="OrthoDB" id="3825591at2"/>
<reference evidence="1 2" key="1">
    <citation type="submission" date="2016-10" db="EMBL/GenBank/DDBJ databases">
        <authorList>
            <person name="de Groot N.N."/>
        </authorList>
    </citation>
    <scope>NUCLEOTIDE SEQUENCE [LARGE SCALE GENOMIC DNA]</scope>
    <source>
        <strain evidence="1 2">CGMCC 4.5506</strain>
    </source>
</reference>
<dbReference type="RefSeq" id="WP_091809302.1">
    <property type="nucleotide sequence ID" value="NZ_CP016353.1"/>
</dbReference>
<evidence type="ECO:0000313" key="1">
    <source>
        <dbReference type="EMBL" id="SDD70776.1"/>
    </source>
</evidence>
<name>A0A222VVK5_9PSEU</name>
<dbReference type="AlphaFoldDB" id="A0A222VVK5"/>
<proteinExistence type="predicted"/>
<dbReference type="KEGG" id="pmad:BAY61_26280"/>
<dbReference type="STRING" id="530584.SAMN05421630_111179"/>
<gene>
    <name evidence="1" type="ORF">SAMN05421630_111179</name>
</gene>
<evidence type="ECO:0000313" key="2">
    <source>
        <dbReference type="Proteomes" id="UP000199494"/>
    </source>
</evidence>
<sequence>MAEPISDKQVVAVLRPLVRATGPMVDALRQADPFGLIAGAREEQRASAEPGFKAKLVSALKSVKVPGNEGWGRMDERERTAWWINRVGRFTALITAVPGLGGALADRLPIQDTVGAAAQSLLLCAIAGERGVTETGERVRLLAWVLFDREVDPGLAAGKYTGHDKAAEDEETERLTEDIAASKKKHGRVTLKAVGRALWRIGRSLLAITDELEKRPSGRFYHNAIGMLPIVGMVGNYFGERSGLKRVAKRADIWFIANVSNART</sequence>
<dbReference type="EMBL" id="FMZE01000011">
    <property type="protein sequence ID" value="SDD70776.1"/>
    <property type="molecule type" value="Genomic_DNA"/>
</dbReference>
<organism evidence="1 2">
    <name type="scientific">Prauserella marina</name>
    <dbReference type="NCBI Taxonomy" id="530584"/>
    <lineage>
        <taxon>Bacteria</taxon>
        <taxon>Bacillati</taxon>
        <taxon>Actinomycetota</taxon>
        <taxon>Actinomycetes</taxon>
        <taxon>Pseudonocardiales</taxon>
        <taxon>Pseudonocardiaceae</taxon>
        <taxon>Prauserella</taxon>
    </lineage>
</organism>
<keyword evidence="2" id="KW-1185">Reference proteome</keyword>
<accession>A0A222VVK5</accession>